<dbReference type="Proteomes" id="UP001152797">
    <property type="component" value="Unassembled WGS sequence"/>
</dbReference>
<keyword evidence="3" id="KW-1185">Reference proteome</keyword>
<reference evidence="1" key="1">
    <citation type="submission" date="2022-10" db="EMBL/GenBank/DDBJ databases">
        <authorList>
            <person name="Chen Y."/>
            <person name="Dougan E. K."/>
            <person name="Chan C."/>
            <person name="Rhodes N."/>
            <person name="Thang M."/>
        </authorList>
    </citation>
    <scope>NUCLEOTIDE SEQUENCE</scope>
</reference>
<protein>
    <submittedName>
        <fullName evidence="1">Uncharacterized protein</fullName>
    </submittedName>
</protein>
<evidence type="ECO:0000313" key="2">
    <source>
        <dbReference type="EMBL" id="CAL1126014.1"/>
    </source>
</evidence>
<evidence type="ECO:0000313" key="1">
    <source>
        <dbReference type="EMBL" id="CAI3972639.1"/>
    </source>
</evidence>
<gene>
    <name evidence="1" type="ORF">C1SCF055_LOCUS1206</name>
</gene>
<sequence>MALPTKEDQHALCQLILLNGFQTDPNRPGVEKLVGCAVQSQWLYTPASKITSADLSEPTLASPGKLFLVKGWNRCLCALGILYCCYDTGLLLQEGTVYATVVKSDSNLVVNTNRGDQAASKLSSEAHESVSAFAQACSLGEKESAAAVNLLKHIPTNIKEALTELVRFELRHADSDILQMLETSVPPADVERVSIFLQPLKKYQSEVEKQTNLRAEQLLVRTGRIMDPSNFDR</sequence>
<proteinExistence type="predicted"/>
<evidence type="ECO:0000313" key="3">
    <source>
        <dbReference type="Proteomes" id="UP001152797"/>
    </source>
</evidence>
<name>A0A9P1BFP8_9DINO</name>
<accession>A0A9P1BFP8</accession>
<dbReference type="EMBL" id="CAMXCT030000024">
    <property type="protein sequence ID" value="CAL4759951.1"/>
    <property type="molecule type" value="Genomic_DNA"/>
</dbReference>
<comment type="caution">
    <text evidence="1">The sequence shown here is derived from an EMBL/GenBank/DDBJ whole genome shotgun (WGS) entry which is preliminary data.</text>
</comment>
<dbReference type="EMBL" id="CAMXCT010000024">
    <property type="protein sequence ID" value="CAI3972639.1"/>
    <property type="molecule type" value="Genomic_DNA"/>
</dbReference>
<dbReference type="AlphaFoldDB" id="A0A9P1BFP8"/>
<reference evidence="2" key="2">
    <citation type="submission" date="2024-04" db="EMBL/GenBank/DDBJ databases">
        <authorList>
            <person name="Chen Y."/>
            <person name="Shah S."/>
            <person name="Dougan E. K."/>
            <person name="Thang M."/>
            <person name="Chan C."/>
        </authorList>
    </citation>
    <scope>NUCLEOTIDE SEQUENCE [LARGE SCALE GENOMIC DNA]</scope>
</reference>
<dbReference type="EMBL" id="CAMXCT020000024">
    <property type="protein sequence ID" value="CAL1126014.1"/>
    <property type="molecule type" value="Genomic_DNA"/>
</dbReference>
<organism evidence="1">
    <name type="scientific">Cladocopium goreaui</name>
    <dbReference type="NCBI Taxonomy" id="2562237"/>
    <lineage>
        <taxon>Eukaryota</taxon>
        <taxon>Sar</taxon>
        <taxon>Alveolata</taxon>
        <taxon>Dinophyceae</taxon>
        <taxon>Suessiales</taxon>
        <taxon>Symbiodiniaceae</taxon>
        <taxon>Cladocopium</taxon>
    </lineage>
</organism>